<dbReference type="KEGG" id="aluc:AKAW2_60648A"/>
<evidence type="ECO:0000313" key="5">
    <source>
        <dbReference type="EMBL" id="BCS02384.1"/>
    </source>
</evidence>
<dbReference type="AlphaFoldDB" id="A0A146FZP4"/>
<dbReference type="InterPro" id="IPR036770">
    <property type="entry name" value="Ankyrin_rpt-contain_sf"/>
</dbReference>
<dbReference type="EMBL" id="BCWF01000035">
    <property type="protein sequence ID" value="GAT30748.1"/>
    <property type="molecule type" value="Genomic_DNA"/>
</dbReference>
<sequence>MDPVTAIGLLSGAFQIAQYIKDTVGALNHLFGKFKDADLTILSLISELKTIRSAITQLHEWASYNVRDSTEPDEYVEGLEVALDGCRAVMEVLSDEVSALTRGAMLSDTGVGFRTRVKVVWSEDSMKVHQERLRAQVQALQLLLQACQCRTSTEQVELLRRAENRQIIAKVASDTATLRSAYSYVPSRAESPSLTRRSSSVGDTIFDFDRAVVTSLPYRRAIGQPRTHPPTQPAVNRSNYSPPIDEGYGSGTVSSASPPGTNGVLPIHPSASFDSSHGHSKSVSFAPTPLPQSPTQVRRWQSDASGASWGSRSSGSRREKIRAIIRQLRRPSWSATQASVRLPGRSPSERRLYERDLNTSINLASSDGATAPPIIKAAQSGSRSDVERLLESGHDIEARHISTRRTALLVASHCGNEDVLDLLLQRNARVDATDKSGSTALHLAASRGHCRVLELLLPESLDIEARNANGQTALWVAAYHGQAEATNLLLACHAKVNARANDQATPLHLAAKLGDIVIARILIQNGADLEAKDGTMMAPLHYACEGGHLDVIELLLNEKANVNAAGSDRRTPLICAAALGQLLATQLLLKKKASTRSVDDAAMTALHWAAYNGHTEIVDLLSQKKGLLAKSNIAGRTALHLAAMKSQFAVVELLLRKNMPLENRCLSGLTPLHYACMADNCEVTKLLLISGANIEAQADSDQRRPVHLAAVRGSMALLNLLCDKGASLDARDAAGDRALCVASRYGHAAAVQNLLDRGSPVCLSYGVRSEEDSPLCLAAMGGHVPVVTLLLQRGASAIKRDERGWQPYRYAAYYGHPSALRLLMSCSPMVAKDDADLGLTAERIGFAPSADISNERKREVQSLLYQMQHPSQPGAEGSPVWSSPLKPNQQHPVPSGFISDAVVNHIQPSPTAETSPQELPGTLEQGLPASRSQTPEHMRRGSSVYQRIDSGFRDVPQILEANERAFAPTNEQIAMPQARHYFEVPRGNPSPSSPCLESVFSHAGERAGVRATDSPVSLTDMHGLNPARASWTVPLSHADGEAQNKEREWDTESSISSVYTAPEEDVAELAA</sequence>
<dbReference type="Gene3D" id="1.25.40.20">
    <property type="entry name" value="Ankyrin repeat-containing domain"/>
    <property type="match status" value="5"/>
</dbReference>
<feature type="repeat" description="ANK" evidence="3">
    <location>
        <begin position="469"/>
        <end position="501"/>
    </location>
</feature>
<dbReference type="SUPFAM" id="SSF48403">
    <property type="entry name" value="Ankyrin repeat"/>
    <property type="match status" value="2"/>
</dbReference>
<accession>A0A146FZP4</accession>
<dbReference type="VEuPathDB" id="FungiDB:ASPFODRAFT_465973"/>
<reference evidence="5" key="4">
    <citation type="submission" date="2021-02" db="EMBL/GenBank/DDBJ databases">
        <title>Aspergillus luchuensis mut. kawachii IFO 4304 genome sequence.</title>
        <authorList>
            <person name="Mori K."/>
            <person name="Kadooka C."/>
            <person name="Goto M."/>
            <person name="Futagami T."/>
        </authorList>
    </citation>
    <scope>NUCLEOTIDE SEQUENCE</scope>
    <source>
        <strain evidence="5">IFO 4308</strain>
    </source>
</reference>
<feature type="repeat" description="ANK" evidence="3">
    <location>
        <begin position="436"/>
        <end position="468"/>
    </location>
</feature>
<dbReference type="InterPro" id="IPR002110">
    <property type="entry name" value="Ankyrin_rpt"/>
</dbReference>
<feature type="repeat" description="ANK" evidence="3">
    <location>
        <begin position="770"/>
        <end position="802"/>
    </location>
</feature>
<reference evidence="7" key="2">
    <citation type="submission" date="2016-02" db="EMBL/GenBank/DDBJ databases">
        <title>Genome sequencing of Aspergillus luchuensis NBRC 4314.</title>
        <authorList>
            <person name="Yamada O."/>
        </authorList>
    </citation>
    <scope>NUCLEOTIDE SEQUENCE [LARGE SCALE GENOMIC DNA]</scope>
    <source>
        <strain evidence="7">RIB 2604</strain>
    </source>
</reference>
<dbReference type="OrthoDB" id="194358at2759"/>
<organism evidence="6 7">
    <name type="scientific">Aspergillus kawachii</name>
    <name type="common">White koji mold</name>
    <name type="synonym">Aspergillus awamori var. kawachi</name>
    <dbReference type="NCBI Taxonomy" id="1069201"/>
    <lineage>
        <taxon>Eukaryota</taxon>
        <taxon>Fungi</taxon>
        <taxon>Dikarya</taxon>
        <taxon>Ascomycota</taxon>
        <taxon>Pezizomycotina</taxon>
        <taxon>Eurotiomycetes</taxon>
        <taxon>Eurotiomycetidae</taxon>
        <taxon>Eurotiales</taxon>
        <taxon>Aspergillaceae</taxon>
        <taxon>Aspergillus</taxon>
        <taxon>Aspergillus subgen. Circumdati</taxon>
    </lineage>
</organism>
<dbReference type="PRINTS" id="PR01415">
    <property type="entry name" value="ANKYRIN"/>
</dbReference>
<feature type="region of interest" description="Disordered" evidence="4">
    <location>
        <begin position="869"/>
        <end position="943"/>
    </location>
</feature>
<dbReference type="PANTHER" id="PTHR24198">
    <property type="entry name" value="ANKYRIN REPEAT AND PROTEIN KINASE DOMAIN-CONTAINING PROTEIN"/>
    <property type="match status" value="1"/>
</dbReference>
<feature type="repeat" description="ANK" evidence="3">
    <location>
        <begin position="403"/>
        <end position="435"/>
    </location>
</feature>
<dbReference type="Proteomes" id="UP000661280">
    <property type="component" value="Chromosome 6"/>
</dbReference>
<feature type="repeat" description="ANK" evidence="3">
    <location>
        <begin position="634"/>
        <end position="658"/>
    </location>
</feature>
<dbReference type="PROSITE" id="PS50297">
    <property type="entry name" value="ANK_REP_REGION"/>
    <property type="match status" value="8"/>
</dbReference>
<feature type="compositionally biased region" description="Polar residues" evidence="4">
    <location>
        <begin position="251"/>
        <end position="260"/>
    </location>
</feature>
<protein>
    <submittedName>
        <fullName evidence="6">Ankyrin repeat protein</fullName>
    </submittedName>
</protein>
<evidence type="ECO:0000313" key="8">
    <source>
        <dbReference type="Proteomes" id="UP000661280"/>
    </source>
</evidence>
<evidence type="ECO:0000256" key="3">
    <source>
        <dbReference type="PROSITE-ProRule" id="PRU00023"/>
    </source>
</evidence>
<dbReference type="Pfam" id="PF12796">
    <property type="entry name" value="Ank_2"/>
    <property type="match status" value="4"/>
</dbReference>
<dbReference type="Pfam" id="PF00023">
    <property type="entry name" value="Ank"/>
    <property type="match status" value="2"/>
</dbReference>
<keyword evidence="1" id="KW-0677">Repeat</keyword>
<dbReference type="EMBL" id="AP024430">
    <property type="protein sequence ID" value="BCS02384.1"/>
    <property type="molecule type" value="Genomic_DNA"/>
</dbReference>
<dbReference type="PROSITE" id="PS50088">
    <property type="entry name" value="ANK_REPEAT"/>
    <property type="match status" value="9"/>
</dbReference>
<reference evidence="6 7" key="1">
    <citation type="journal article" date="2016" name="DNA Res.">
        <title>Genome sequence of Aspergillus luchuensis NBRC 4314.</title>
        <authorList>
            <person name="Yamada O."/>
            <person name="Machida M."/>
            <person name="Hosoyama A."/>
            <person name="Goto M."/>
            <person name="Takahashi T."/>
            <person name="Futagami T."/>
            <person name="Yamagata Y."/>
            <person name="Takeuchi M."/>
            <person name="Kobayashi T."/>
            <person name="Koike H."/>
            <person name="Abe K."/>
            <person name="Asai K."/>
            <person name="Arita M."/>
            <person name="Fujita N."/>
            <person name="Fukuda K."/>
            <person name="Higa K."/>
            <person name="Horikawa H."/>
            <person name="Ishikawa T."/>
            <person name="Jinno K."/>
            <person name="Kato Y."/>
            <person name="Kirimura K."/>
            <person name="Mizutani O."/>
            <person name="Nakasone K."/>
            <person name="Sano M."/>
            <person name="Shiraishi Y."/>
            <person name="Tsukahara M."/>
            <person name="Gomi K."/>
        </authorList>
    </citation>
    <scope>NUCLEOTIDE SEQUENCE [LARGE SCALE GENOMIC DNA]</scope>
    <source>
        <strain evidence="6 7">RIB 2604</strain>
    </source>
</reference>
<evidence type="ECO:0000313" key="6">
    <source>
        <dbReference type="EMBL" id="GAT30748.1"/>
    </source>
</evidence>
<evidence type="ECO:0000256" key="1">
    <source>
        <dbReference type="ARBA" id="ARBA00022737"/>
    </source>
</evidence>
<feature type="compositionally biased region" description="Polar residues" evidence="4">
    <location>
        <begin position="906"/>
        <end position="917"/>
    </location>
</feature>
<dbReference type="PANTHER" id="PTHR24198:SF165">
    <property type="entry name" value="ANKYRIN REPEAT-CONTAINING PROTEIN-RELATED"/>
    <property type="match status" value="1"/>
</dbReference>
<feature type="compositionally biased region" description="Acidic residues" evidence="4">
    <location>
        <begin position="1062"/>
        <end position="1071"/>
    </location>
</feature>
<dbReference type="SMART" id="SM00248">
    <property type="entry name" value="ANK"/>
    <property type="match status" value="13"/>
</dbReference>
<proteinExistence type="predicted"/>
<feature type="repeat" description="ANK" evidence="3">
    <location>
        <begin position="667"/>
        <end position="699"/>
    </location>
</feature>
<keyword evidence="8" id="KW-1185">Reference proteome</keyword>
<dbReference type="Proteomes" id="UP000075230">
    <property type="component" value="Unassembled WGS sequence"/>
</dbReference>
<evidence type="ECO:0000256" key="4">
    <source>
        <dbReference type="SAM" id="MobiDB-lite"/>
    </source>
</evidence>
<feature type="region of interest" description="Disordered" evidence="4">
    <location>
        <begin position="219"/>
        <end position="318"/>
    </location>
</feature>
<name>A0A146FZP4_ASPKA</name>
<gene>
    <name evidence="5" type="ORF">AKAW2_60648A</name>
    <name evidence="6" type="ORF">RIB2604_03600890</name>
</gene>
<evidence type="ECO:0000256" key="2">
    <source>
        <dbReference type="ARBA" id="ARBA00023043"/>
    </source>
</evidence>
<feature type="repeat" description="ANK" evidence="3">
    <location>
        <begin position="502"/>
        <end position="534"/>
    </location>
</feature>
<reference evidence="5" key="3">
    <citation type="submission" date="2021-01" db="EMBL/GenBank/DDBJ databases">
        <authorList>
            <consortium name="Aspergillus luchuensis mut. kawachii IFO 4304 genome sequencing consortium"/>
            <person name="Kazuki M."/>
            <person name="Futagami T."/>
        </authorList>
    </citation>
    <scope>NUCLEOTIDE SEQUENCE</scope>
    <source>
        <strain evidence="5">IFO 4308</strain>
    </source>
</reference>
<feature type="compositionally biased region" description="Low complexity" evidence="4">
    <location>
        <begin position="302"/>
        <end position="314"/>
    </location>
</feature>
<dbReference type="GeneID" id="64963705"/>
<keyword evidence="2 3" id="KW-0040">ANK repeat</keyword>
<feature type="repeat" description="ANK" evidence="3">
    <location>
        <begin position="701"/>
        <end position="733"/>
    </location>
</feature>
<evidence type="ECO:0000313" key="7">
    <source>
        <dbReference type="Proteomes" id="UP000075230"/>
    </source>
</evidence>
<feature type="repeat" description="ANK" evidence="3">
    <location>
        <begin position="535"/>
        <end position="567"/>
    </location>
</feature>
<feature type="region of interest" description="Disordered" evidence="4">
    <location>
        <begin position="1033"/>
        <end position="1071"/>
    </location>
</feature>
<dbReference type="RefSeq" id="XP_041546146.1">
    <property type="nucleotide sequence ID" value="XM_041692797.1"/>
</dbReference>
<feature type="compositionally biased region" description="Basic and acidic residues" evidence="4">
    <location>
        <begin position="1038"/>
        <end position="1050"/>
    </location>
</feature>